<feature type="transmembrane region" description="Helical" evidence="1">
    <location>
        <begin position="305"/>
        <end position="326"/>
    </location>
</feature>
<feature type="transmembrane region" description="Helical" evidence="1">
    <location>
        <begin position="210"/>
        <end position="228"/>
    </location>
</feature>
<accession>A0ABW3UVK9</accession>
<feature type="transmembrane region" description="Helical" evidence="1">
    <location>
        <begin position="20"/>
        <end position="39"/>
    </location>
</feature>
<feature type="transmembrane region" description="Helical" evidence="1">
    <location>
        <begin position="120"/>
        <end position="136"/>
    </location>
</feature>
<evidence type="ECO:0000313" key="4">
    <source>
        <dbReference type="Proteomes" id="UP001597180"/>
    </source>
</evidence>
<dbReference type="Pfam" id="PF04235">
    <property type="entry name" value="DUF418"/>
    <property type="match status" value="1"/>
</dbReference>
<keyword evidence="1" id="KW-0812">Transmembrane</keyword>
<feature type="transmembrane region" description="Helical" evidence="1">
    <location>
        <begin position="67"/>
        <end position="85"/>
    </location>
</feature>
<sequence length="358" mass="40419">MNTVNPSITQQERIAALDMIRGLALFGILFINAGAYKVIVEGAPMPDYTGLNGIISSLIDIFVEKKFFSMFSFLFGAGFYIFASRAESRGDKPRLRFARRLLALLLLGIIHFLFFWGSILAVYAVIGFLLIPFYRVKASTTARWLGALIFIHIISLLLDIFSPEIRGFSQVTAFAGNDAAAIFIMFLSGFLAAKAGWISRPKDFSKQMRTVRLVSLPCFIGISIWTWYASQGHDPHMDNIIALGAIPAAYFYLASLFQLLQHDRIAKYFRPIARVGQMALTNYWAQSFIGLAIISLMNLETVSPVHIVIISVLTFTIQILYSMVWFQFFPMGPLEKVWRFMTYGRKPLHRGHHNEAVS</sequence>
<dbReference type="Proteomes" id="UP001597180">
    <property type="component" value="Unassembled WGS sequence"/>
</dbReference>
<feature type="transmembrane region" description="Helical" evidence="1">
    <location>
        <begin position="181"/>
        <end position="198"/>
    </location>
</feature>
<feature type="transmembrane region" description="Helical" evidence="1">
    <location>
        <begin position="97"/>
        <end position="114"/>
    </location>
</feature>
<evidence type="ECO:0000313" key="3">
    <source>
        <dbReference type="EMBL" id="MFD1223630.1"/>
    </source>
</evidence>
<feature type="transmembrane region" description="Helical" evidence="1">
    <location>
        <begin position="240"/>
        <end position="260"/>
    </location>
</feature>
<feature type="domain" description="DUF418" evidence="2">
    <location>
        <begin position="192"/>
        <end position="344"/>
    </location>
</feature>
<feature type="transmembrane region" description="Helical" evidence="1">
    <location>
        <begin position="143"/>
        <end position="161"/>
    </location>
</feature>
<evidence type="ECO:0000259" key="2">
    <source>
        <dbReference type="Pfam" id="PF04235"/>
    </source>
</evidence>
<dbReference type="RefSeq" id="WP_345587921.1">
    <property type="nucleotide sequence ID" value="NZ_BAABJG010000014.1"/>
</dbReference>
<keyword evidence="4" id="KW-1185">Reference proteome</keyword>
<keyword evidence="1" id="KW-1133">Transmembrane helix</keyword>
<keyword evidence="1" id="KW-0472">Membrane</keyword>
<proteinExistence type="predicted"/>
<dbReference type="EMBL" id="JBHTLU010000036">
    <property type="protein sequence ID" value="MFD1223630.1"/>
    <property type="molecule type" value="Genomic_DNA"/>
</dbReference>
<name>A0ABW3UVK9_9BACL</name>
<feature type="transmembrane region" description="Helical" evidence="1">
    <location>
        <begin position="280"/>
        <end position="299"/>
    </location>
</feature>
<dbReference type="PANTHER" id="PTHR30590:SF3">
    <property type="entry name" value="HYPOTHETICAL MEMBRANE SPANNING PROTEIN"/>
    <property type="match status" value="1"/>
</dbReference>
<dbReference type="InterPro" id="IPR052529">
    <property type="entry name" value="Bact_Transport_Assoc"/>
</dbReference>
<organism evidence="3 4">
    <name type="scientific">Paenibacillus vulneris</name>
    <dbReference type="NCBI Taxonomy" id="1133364"/>
    <lineage>
        <taxon>Bacteria</taxon>
        <taxon>Bacillati</taxon>
        <taxon>Bacillota</taxon>
        <taxon>Bacilli</taxon>
        <taxon>Bacillales</taxon>
        <taxon>Paenibacillaceae</taxon>
        <taxon>Paenibacillus</taxon>
    </lineage>
</organism>
<evidence type="ECO:0000256" key="1">
    <source>
        <dbReference type="SAM" id="Phobius"/>
    </source>
</evidence>
<reference evidence="4" key="1">
    <citation type="journal article" date="2019" name="Int. J. Syst. Evol. Microbiol.">
        <title>The Global Catalogue of Microorganisms (GCM) 10K type strain sequencing project: providing services to taxonomists for standard genome sequencing and annotation.</title>
        <authorList>
            <consortium name="The Broad Institute Genomics Platform"/>
            <consortium name="The Broad Institute Genome Sequencing Center for Infectious Disease"/>
            <person name="Wu L."/>
            <person name="Ma J."/>
        </authorList>
    </citation>
    <scope>NUCLEOTIDE SEQUENCE [LARGE SCALE GENOMIC DNA]</scope>
    <source>
        <strain evidence="4">CCUG 53270</strain>
    </source>
</reference>
<gene>
    <name evidence="3" type="ORF">ACFQ4B_26265</name>
</gene>
<comment type="caution">
    <text evidence="3">The sequence shown here is derived from an EMBL/GenBank/DDBJ whole genome shotgun (WGS) entry which is preliminary data.</text>
</comment>
<dbReference type="InterPro" id="IPR007349">
    <property type="entry name" value="DUF418"/>
</dbReference>
<protein>
    <submittedName>
        <fullName evidence="3">DUF418 domain-containing protein</fullName>
    </submittedName>
</protein>
<dbReference type="PANTHER" id="PTHR30590">
    <property type="entry name" value="INNER MEMBRANE PROTEIN"/>
    <property type="match status" value="1"/>
</dbReference>